<feature type="compositionally biased region" description="Polar residues" evidence="1">
    <location>
        <begin position="354"/>
        <end position="363"/>
    </location>
</feature>
<feature type="region of interest" description="Disordered" evidence="1">
    <location>
        <begin position="339"/>
        <end position="363"/>
    </location>
</feature>
<keyword evidence="3" id="KW-1185">Reference proteome</keyword>
<dbReference type="OrthoDB" id="3526857at2"/>
<name>A0A561B904_9ACTN</name>
<comment type="caution">
    <text evidence="2">The sequence shown here is derived from an EMBL/GenBank/DDBJ whole genome shotgun (WGS) entry which is preliminary data.</text>
</comment>
<dbReference type="AlphaFoldDB" id="A0A561B904"/>
<dbReference type="RefSeq" id="WP_145814049.1">
    <property type="nucleotide sequence ID" value="NZ_VIVK01000002.1"/>
</dbReference>
<dbReference type="Proteomes" id="UP000318380">
    <property type="component" value="Unassembled WGS sequence"/>
</dbReference>
<dbReference type="EMBL" id="VIVK01000002">
    <property type="protein sequence ID" value="TWD75340.1"/>
    <property type="molecule type" value="Genomic_DNA"/>
</dbReference>
<evidence type="ECO:0000313" key="2">
    <source>
        <dbReference type="EMBL" id="TWD75340.1"/>
    </source>
</evidence>
<sequence length="439" mass="46805">MQWHRGTEDEPVSIGVVGPRDMVQQILLMEEAAGARNWRLVGAAHDRERQAYDQVQKVAGSVDVILFTGPLQYDLAREAGELTVPSTFVPVSGASLYSSIIRGLMAGTLDPSRVSIDSISAAEVEVAYADIGVSTERVHTLEYRDTGSVDEFVEFHRKLSEEGLTSTALTTVKSVAQRLSEVDVPALRLIPPANTIRIALNTAALLGAGSIRGDSQIVMVVVQVAPSSRPVSSGPQGYRYLELILGLHQLLLAELGELGVAIAQRDADTFVITATRGSLAQLTDRLQSPRFVDRVRAETGIITDLGVGVGETPRAAEEHAYAALARSRASTDAPAYLVRPDGSATALSGPPDQPASSEPPTSWSKAAETLARIVEVLSLKPGEPVVVDAEAVADGLGVTPRSARRMLVTLVDAGLAWPMPSVQSSRGGRPRQQFRLVLE</sequence>
<accession>A0A561B904</accession>
<protein>
    <recommendedName>
        <fullName evidence="4">Transcriptional regulator</fullName>
    </recommendedName>
</protein>
<organism evidence="2 3">
    <name type="scientific">Kribbella amoyensis</name>
    <dbReference type="NCBI Taxonomy" id="996641"/>
    <lineage>
        <taxon>Bacteria</taxon>
        <taxon>Bacillati</taxon>
        <taxon>Actinomycetota</taxon>
        <taxon>Actinomycetes</taxon>
        <taxon>Propionibacteriales</taxon>
        <taxon>Kribbellaceae</taxon>
        <taxon>Kribbella</taxon>
    </lineage>
</organism>
<evidence type="ECO:0000313" key="3">
    <source>
        <dbReference type="Proteomes" id="UP000318380"/>
    </source>
</evidence>
<evidence type="ECO:0000256" key="1">
    <source>
        <dbReference type="SAM" id="MobiDB-lite"/>
    </source>
</evidence>
<evidence type="ECO:0008006" key="4">
    <source>
        <dbReference type="Google" id="ProtNLM"/>
    </source>
</evidence>
<dbReference type="Gene3D" id="3.30.70.270">
    <property type="match status" value="1"/>
</dbReference>
<dbReference type="InterPro" id="IPR043128">
    <property type="entry name" value="Rev_trsase/Diguanyl_cyclase"/>
</dbReference>
<proteinExistence type="predicted"/>
<reference evidence="2 3" key="1">
    <citation type="submission" date="2019-06" db="EMBL/GenBank/DDBJ databases">
        <title>Sequencing the genomes of 1000 actinobacteria strains.</title>
        <authorList>
            <person name="Klenk H.-P."/>
        </authorList>
    </citation>
    <scope>NUCLEOTIDE SEQUENCE [LARGE SCALE GENOMIC DNA]</scope>
    <source>
        <strain evidence="2 3">DSM 24683</strain>
    </source>
</reference>
<gene>
    <name evidence="2" type="ORF">FB561_6778</name>
</gene>